<gene>
    <name evidence="1" type="ORF">Q4610_02915</name>
</gene>
<sequence length="42" mass="4616">MLIKGLEHFASAWKHLAAGKMRKTAFDPIAGSRPYAARNDMG</sequence>
<keyword evidence="2" id="KW-1185">Reference proteome</keyword>
<dbReference type="EMBL" id="JAUQOM010000001">
    <property type="protein sequence ID" value="MDO7833986.1"/>
    <property type="molecule type" value="Genomic_DNA"/>
</dbReference>
<name>A0ABT8ZHT1_9SPHN</name>
<protein>
    <submittedName>
        <fullName evidence="1">Uncharacterized protein</fullName>
    </submittedName>
</protein>
<evidence type="ECO:0000313" key="1">
    <source>
        <dbReference type="EMBL" id="MDO7833986.1"/>
    </source>
</evidence>
<reference evidence="1" key="1">
    <citation type="submission" date="2023-07" db="EMBL/GenBank/DDBJ databases">
        <title>Bacterial whole genome sequence for Sphingobium sp. HBC34.</title>
        <authorList>
            <person name="Le V."/>
            <person name="Ko S.-R."/>
            <person name="Ahn C.-Y."/>
            <person name="Oh H.-M."/>
        </authorList>
    </citation>
    <scope>NUCLEOTIDE SEQUENCE</scope>
    <source>
        <strain evidence="1">HBC34</strain>
    </source>
</reference>
<dbReference type="RefSeq" id="WP_304534502.1">
    <property type="nucleotide sequence ID" value="NZ_JAUQOM010000001.1"/>
</dbReference>
<organism evidence="1 2">
    <name type="scientific">Sphingobium cyanobacteriorum</name>
    <dbReference type="NCBI Taxonomy" id="3063954"/>
    <lineage>
        <taxon>Bacteria</taxon>
        <taxon>Pseudomonadati</taxon>
        <taxon>Pseudomonadota</taxon>
        <taxon>Alphaproteobacteria</taxon>
        <taxon>Sphingomonadales</taxon>
        <taxon>Sphingomonadaceae</taxon>
        <taxon>Sphingobium</taxon>
    </lineage>
</organism>
<comment type="caution">
    <text evidence="1">The sequence shown here is derived from an EMBL/GenBank/DDBJ whole genome shotgun (WGS) entry which is preliminary data.</text>
</comment>
<dbReference type="Proteomes" id="UP001176471">
    <property type="component" value="Unassembled WGS sequence"/>
</dbReference>
<evidence type="ECO:0000313" key="2">
    <source>
        <dbReference type="Proteomes" id="UP001176471"/>
    </source>
</evidence>
<proteinExistence type="predicted"/>
<accession>A0ABT8ZHT1</accession>